<evidence type="ECO:0000313" key="2">
    <source>
        <dbReference type="Proteomes" id="UP000198790"/>
    </source>
</evidence>
<name>A0A1I0VAS9_9BACT</name>
<dbReference type="STRING" id="237018.SAMN04489723_10188"/>
<dbReference type="AlphaFoldDB" id="A0A1I0VAS9"/>
<proteinExistence type="predicted"/>
<sequence>MIKILLLFYISILYIFPNKFEIKIDKNTTKDQISEYVTIAKERGIEMKILYVSYFDTGKVRTLQVRFSSEVGSNLATLNFIENDNCVYFFRDYDPKAKVKMGIGSCPAVDSL</sequence>
<protein>
    <submittedName>
        <fullName evidence="1">Uncharacterized protein</fullName>
    </submittedName>
</protein>
<dbReference type="EMBL" id="FOKK01000001">
    <property type="protein sequence ID" value="SFA73120.1"/>
    <property type="molecule type" value="Genomic_DNA"/>
</dbReference>
<keyword evidence="2" id="KW-1185">Reference proteome</keyword>
<gene>
    <name evidence="1" type="ORF">SAMN04489723_10188</name>
</gene>
<dbReference type="RefSeq" id="WP_092894203.1">
    <property type="nucleotide sequence ID" value="NZ_CAXBKE010000025.1"/>
</dbReference>
<organism evidence="1 2">
    <name type="scientific">Algoriphagus aquimarinus</name>
    <dbReference type="NCBI Taxonomy" id="237018"/>
    <lineage>
        <taxon>Bacteria</taxon>
        <taxon>Pseudomonadati</taxon>
        <taxon>Bacteroidota</taxon>
        <taxon>Cytophagia</taxon>
        <taxon>Cytophagales</taxon>
        <taxon>Cyclobacteriaceae</taxon>
        <taxon>Algoriphagus</taxon>
    </lineage>
</organism>
<accession>A0A1I0VAS9</accession>
<evidence type="ECO:0000313" key="1">
    <source>
        <dbReference type="EMBL" id="SFA73120.1"/>
    </source>
</evidence>
<reference evidence="1 2" key="1">
    <citation type="submission" date="2016-10" db="EMBL/GenBank/DDBJ databases">
        <authorList>
            <person name="de Groot N.N."/>
        </authorList>
    </citation>
    <scope>NUCLEOTIDE SEQUENCE [LARGE SCALE GENOMIC DNA]</scope>
    <source>
        <strain evidence="1 2">DSM 23399</strain>
    </source>
</reference>
<dbReference type="Proteomes" id="UP000198790">
    <property type="component" value="Unassembled WGS sequence"/>
</dbReference>